<evidence type="ECO:0000313" key="3">
    <source>
        <dbReference type="EMBL" id="KAI7842320.1"/>
    </source>
</evidence>
<organism evidence="3 4">
    <name type="scientific">Chlorella ohadii</name>
    <dbReference type="NCBI Taxonomy" id="2649997"/>
    <lineage>
        <taxon>Eukaryota</taxon>
        <taxon>Viridiplantae</taxon>
        <taxon>Chlorophyta</taxon>
        <taxon>core chlorophytes</taxon>
        <taxon>Trebouxiophyceae</taxon>
        <taxon>Chlorellales</taxon>
        <taxon>Chlorellaceae</taxon>
        <taxon>Chlorella clade</taxon>
        <taxon>Chlorella</taxon>
    </lineage>
</organism>
<feature type="transmembrane region" description="Helical" evidence="2">
    <location>
        <begin position="392"/>
        <end position="414"/>
    </location>
</feature>
<dbReference type="EMBL" id="JADXDR010000053">
    <property type="protein sequence ID" value="KAI7842320.1"/>
    <property type="molecule type" value="Genomic_DNA"/>
</dbReference>
<gene>
    <name evidence="3" type="ORF">COHA_003960</name>
</gene>
<feature type="transmembrane region" description="Helical" evidence="2">
    <location>
        <begin position="360"/>
        <end position="380"/>
    </location>
</feature>
<keyword evidence="2" id="KW-1133">Transmembrane helix</keyword>
<keyword evidence="2" id="KW-0812">Transmembrane</keyword>
<feature type="transmembrane region" description="Helical" evidence="2">
    <location>
        <begin position="420"/>
        <end position="445"/>
    </location>
</feature>
<evidence type="ECO:0000313" key="4">
    <source>
        <dbReference type="Proteomes" id="UP001205105"/>
    </source>
</evidence>
<dbReference type="Proteomes" id="UP001205105">
    <property type="component" value="Unassembled WGS sequence"/>
</dbReference>
<evidence type="ECO:0000256" key="1">
    <source>
        <dbReference type="SAM" id="MobiDB-lite"/>
    </source>
</evidence>
<keyword evidence="4" id="KW-1185">Reference proteome</keyword>
<feature type="transmembrane region" description="Helical" evidence="2">
    <location>
        <begin position="271"/>
        <end position="289"/>
    </location>
</feature>
<dbReference type="AlphaFoldDB" id="A0AAD5DQX0"/>
<name>A0AAD5DQX0_9CHLO</name>
<protein>
    <submittedName>
        <fullName evidence="3">Uncharacterized protein</fullName>
    </submittedName>
</protein>
<sequence length="452" mass="45087">MLAARGLGRAAALGARCSASLAASGAGAALTESGGAGRWSDYSRALARLGQGGPLGSWRDDEERSKAGVPKSLHTGFALAQQGSTFNDPNATAKEAGRPTSEGGGPGNVEAGMGGGGYALLAAAHAGAAAACFIDPTAVGNFFFGGAILPEGFQSQALVKLLGCGIGAGAAASLGLKQLADANQLSSPTAQRLQLGLMGFSAGTIGLHALYSPSITGTSLVAGAAVMGLTFLVPYQHYVKTNGGLKPAEAVKSYFGSVPDHFKISGLQSGLYSLLTPVLALAGASYLFAPGMSLSEVFGFVKGVEAFFFWQESRAKFGCSGCGLKALGGEIRGNGACGRLCAVLETRAHPPLHPINPQQAIGGGLMTVAPALTFSLKKLADGGRLGESWAKTLNAGLMAAALGHLAVLFPMMSANQGGPLLPWVVGAWATALLGGGLGIMGGGAAKAAAGRV</sequence>
<reference evidence="3" key="1">
    <citation type="submission" date="2020-11" db="EMBL/GenBank/DDBJ databases">
        <title>Chlorella ohadii genome sequencing and assembly.</title>
        <authorList>
            <person name="Murik O."/>
            <person name="Treves H."/>
            <person name="Kedem I."/>
            <person name="Shotland Y."/>
            <person name="Kaplan A."/>
        </authorList>
    </citation>
    <scope>NUCLEOTIDE SEQUENCE</scope>
    <source>
        <strain evidence="3">1</strain>
    </source>
</reference>
<evidence type="ECO:0000256" key="2">
    <source>
        <dbReference type="SAM" id="Phobius"/>
    </source>
</evidence>
<feature type="region of interest" description="Disordered" evidence="1">
    <location>
        <begin position="82"/>
        <end position="109"/>
    </location>
</feature>
<feature type="transmembrane region" description="Helical" evidence="2">
    <location>
        <begin position="217"/>
        <end position="235"/>
    </location>
</feature>
<accession>A0AAD5DQX0</accession>
<proteinExistence type="predicted"/>
<keyword evidence="2" id="KW-0472">Membrane</keyword>
<comment type="caution">
    <text evidence="3">The sequence shown here is derived from an EMBL/GenBank/DDBJ whole genome shotgun (WGS) entry which is preliminary data.</text>
</comment>